<organism evidence="4 5">
    <name type="scientific">Candidatus Kaiserbacteria bacterium RIFCSPLOWO2_01_FULL_52_12b</name>
    <dbReference type="NCBI Taxonomy" id="1798509"/>
    <lineage>
        <taxon>Bacteria</taxon>
        <taxon>Candidatus Kaiseribacteriota</taxon>
    </lineage>
</organism>
<evidence type="ECO:0008006" key="6">
    <source>
        <dbReference type="Google" id="ProtNLM"/>
    </source>
</evidence>
<comment type="caution">
    <text evidence="4">The sequence shown here is derived from an EMBL/GenBank/DDBJ whole genome shotgun (WGS) entry which is preliminary data.</text>
</comment>
<evidence type="ECO:0000259" key="2">
    <source>
        <dbReference type="Pfam" id="PF00303"/>
    </source>
</evidence>
<dbReference type="PANTHER" id="PTHR43591">
    <property type="entry name" value="METHYLTRANSFERASE"/>
    <property type="match status" value="1"/>
</dbReference>
<reference evidence="4 5" key="1">
    <citation type="journal article" date="2016" name="Nat. Commun.">
        <title>Thousands of microbial genomes shed light on interconnected biogeochemical processes in an aquifer system.</title>
        <authorList>
            <person name="Anantharaman K."/>
            <person name="Brown C.T."/>
            <person name="Hug L.A."/>
            <person name="Sharon I."/>
            <person name="Castelle C.J."/>
            <person name="Probst A.J."/>
            <person name="Thomas B.C."/>
            <person name="Singh A."/>
            <person name="Wilkins M.J."/>
            <person name="Karaoz U."/>
            <person name="Brodie E.L."/>
            <person name="Williams K.H."/>
            <person name="Hubbard S.S."/>
            <person name="Banfield J.F."/>
        </authorList>
    </citation>
    <scope>NUCLEOTIDE SEQUENCE [LARGE SCALE GENOMIC DNA]</scope>
</reference>
<dbReference type="InterPro" id="IPR036926">
    <property type="entry name" value="Thymidate_synth/dCMP_Mease_sf"/>
</dbReference>
<dbReference type="SUPFAM" id="SSF55831">
    <property type="entry name" value="Thymidylate synthase/dCMP hydroxymethylase"/>
    <property type="match status" value="1"/>
</dbReference>
<dbReference type="InterPro" id="IPR023451">
    <property type="entry name" value="Thymidate_synth/dCMP_Mease_dom"/>
</dbReference>
<dbReference type="GO" id="GO:0008757">
    <property type="term" value="F:S-adenosylmethionine-dependent methyltransferase activity"/>
    <property type="evidence" value="ECO:0007669"/>
    <property type="project" value="InterPro"/>
</dbReference>
<dbReference type="Pfam" id="PF00303">
    <property type="entry name" value="Thymidylat_synt"/>
    <property type="match status" value="1"/>
</dbReference>
<proteinExistence type="predicted"/>
<evidence type="ECO:0000313" key="4">
    <source>
        <dbReference type="EMBL" id="OGG78300.1"/>
    </source>
</evidence>
<dbReference type="InterPro" id="IPR013216">
    <property type="entry name" value="Methyltransf_11"/>
</dbReference>
<evidence type="ECO:0000259" key="3">
    <source>
        <dbReference type="Pfam" id="PF08241"/>
    </source>
</evidence>
<dbReference type="Gene3D" id="3.30.572.10">
    <property type="entry name" value="Thymidylate synthase/dCMP hydroxymethylase domain"/>
    <property type="match status" value="1"/>
</dbReference>
<accession>A0A1F6EXF4</accession>
<dbReference type="CDD" id="cd02440">
    <property type="entry name" value="AdoMet_MTases"/>
    <property type="match status" value="1"/>
</dbReference>
<dbReference type="AlphaFoldDB" id="A0A1F6EXF4"/>
<feature type="domain" description="Methyltransferase type 11" evidence="3">
    <location>
        <begin position="260"/>
        <end position="354"/>
    </location>
</feature>
<evidence type="ECO:0000256" key="1">
    <source>
        <dbReference type="ARBA" id="ARBA00022679"/>
    </source>
</evidence>
<name>A0A1F6EXF4_9BACT</name>
<dbReference type="InterPro" id="IPR029063">
    <property type="entry name" value="SAM-dependent_MTases_sf"/>
</dbReference>
<protein>
    <recommendedName>
        <fullName evidence="6">Methyltransferase type 11 domain-containing protein</fullName>
    </recommendedName>
</protein>
<feature type="domain" description="Thymidylate synthase/dCMP hydroxymethylase" evidence="2">
    <location>
        <begin position="86"/>
        <end position="196"/>
    </location>
</feature>
<evidence type="ECO:0000313" key="5">
    <source>
        <dbReference type="Proteomes" id="UP000178811"/>
    </source>
</evidence>
<dbReference type="SUPFAM" id="SSF53335">
    <property type="entry name" value="S-adenosyl-L-methionine-dependent methyltransferases"/>
    <property type="match status" value="1"/>
</dbReference>
<keyword evidence="1" id="KW-0808">Transferase</keyword>
<gene>
    <name evidence="4" type="ORF">A3A36_03050</name>
</gene>
<dbReference type="Pfam" id="PF08241">
    <property type="entry name" value="Methyltransf_11"/>
    <property type="match status" value="1"/>
</dbReference>
<dbReference type="Gene3D" id="3.40.50.150">
    <property type="entry name" value="Vaccinia Virus protein VP39"/>
    <property type="match status" value="1"/>
</dbReference>
<sequence>MSNNFKADTLERVWLKVLRAVVSSGQLVKDENPFFEIQNLQLAYHNAFETFSPNYNEVFGKKFLDYIHRVYSPDGDPETGRNYYVAINDQIIQVVKKLKKEPLSRSATIILATVENPKQPCVTEINFSIRNNLLHMIVVFKSSDLAKKFIPDMIELSHVHEQISRSLEIARGEVTAHVISAQIYQEDRKTVLRAIQSAKLSNYFQTQSIIENWDKEAAKWDKNIRRPEYYVNIENGYSRFLDFLKKEIPDSDWNSDSIALDSGCGTGIIADELKKKGYRVVGIDISSEMLRFAHKDSVSTQYVLANSLDLPYNDTYFDVICSRGILISHVGKKYVDAFLDEHYRVLKPCGFFMFDFVTHFNAAEITKRRKKAYMSFKHMVQYLERHGFEMLKRSGTDTNRVNAVFCRKLVNNF</sequence>
<dbReference type="EMBL" id="MFLW01000016">
    <property type="protein sequence ID" value="OGG78300.1"/>
    <property type="molecule type" value="Genomic_DNA"/>
</dbReference>
<dbReference type="Proteomes" id="UP000178811">
    <property type="component" value="Unassembled WGS sequence"/>
</dbReference>